<accession>A0A8I7BD23</accession>
<dbReference type="CDD" id="cd06222">
    <property type="entry name" value="RNase_H_like"/>
    <property type="match status" value="1"/>
</dbReference>
<proteinExistence type="predicted"/>
<dbReference type="Gramene" id="HORVU.MOREX.r3.7HG0642370.1">
    <property type="protein sequence ID" value="HORVU.MOREX.r3.7HG0642370.1.CDS1"/>
    <property type="gene ID" value="HORVU.MOREX.r3.7HG0642370"/>
</dbReference>
<dbReference type="SMR" id="A0A8I7BD23"/>
<dbReference type="InterPro" id="IPR002156">
    <property type="entry name" value="RNaseH_domain"/>
</dbReference>
<evidence type="ECO:0000313" key="3">
    <source>
        <dbReference type="Proteomes" id="UP000011116"/>
    </source>
</evidence>
<reference evidence="2" key="3">
    <citation type="submission" date="2022-01" db="UniProtKB">
        <authorList>
            <consortium name="EnsemblPlants"/>
        </authorList>
    </citation>
    <scope>IDENTIFICATION</scope>
    <source>
        <strain evidence="2">subsp. vulgare</strain>
    </source>
</reference>
<dbReference type="InterPro" id="IPR052929">
    <property type="entry name" value="RNase_H-like_EbsB-rel"/>
</dbReference>
<dbReference type="InterPro" id="IPR044730">
    <property type="entry name" value="RNase_H-like_dom_plant"/>
</dbReference>
<dbReference type="Gene3D" id="3.30.420.10">
    <property type="entry name" value="Ribonuclease H-like superfamily/Ribonuclease H"/>
    <property type="match status" value="1"/>
</dbReference>
<evidence type="ECO:0000259" key="1">
    <source>
        <dbReference type="Pfam" id="PF13456"/>
    </source>
</evidence>
<feature type="domain" description="RNase H type-1" evidence="1">
    <location>
        <begin position="40"/>
        <end position="102"/>
    </location>
</feature>
<dbReference type="Pfam" id="PF13456">
    <property type="entry name" value="RVT_3"/>
    <property type="match status" value="1"/>
</dbReference>
<dbReference type="AlphaFoldDB" id="A0A8I7BD23"/>
<dbReference type="SUPFAM" id="SSF53098">
    <property type="entry name" value="Ribonuclease H-like"/>
    <property type="match status" value="1"/>
</dbReference>
<protein>
    <recommendedName>
        <fullName evidence="1">RNase H type-1 domain-containing protein</fullName>
    </recommendedName>
</protein>
<dbReference type="InterPro" id="IPR012337">
    <property type="entry name" value="RNaseH-like_sf"/>
</dbReference>
<dbReference type="PANTHER" id="PTHR47074:SF69">
    <property type="entry name" value="RNASE H TYPE-1 DOMAIN-CONTAINING PROTEIN"/>
    <property type="match status" value="1"/>
</dbReference>
<reference evidence="2" key="2">
    <citation type="submission" date="2020-10" db="EMBL/GenBank/DDBJ databases">
        <authorList>
            <person name="Scholz U."/>
            <person name="Mascher M."/>
            <person name="Fiebig A."/>
        </authorList>
    </citation>
    <scope>NUCLEOTIDE SEQUENCE [LARGE SCALE GENOMIC DNA]</scope>
    <source>
        <strain evidence="2">cv. Morex</strain>
    </source>
</reference>
<dbReference type="PANTHER" id="PTHR47074">
    <property type="entry name" value="BNAC02G40300D PROTEIN"/>
    <property type="match status" value="1"/>
</dbReference>
<dbReference type="GO" id="GO:0004523">
    <property type="term" value="F:RNA-DNA hybrid ribonuclease activity"/>
    <property type="evidence" value="ECO:0007669"/>
    <property type="project" value="InterPro"/>
</dbReference>
<dbReference type="InterPro" id="IPR036397">
    <property type="entry name" value="RNaseH_sf"/>
</dbReference>
<name>A0A8I7BD23_HORVV</name>
<keyword evidence="3" id="KW-1185">Reference proteome</keyword>
<dbReference type="GO" id="GO:0003676">
    <property type="term" value="F:nucleic acid binding"/>
    <property type="evidence" value="ECO:0007669"/>
    <property type="project" value="InterPro"/>
</dbReference>
<reference evidence="3" key="1">
    <citation type="journal article" date="2012" name="Nature">
        <title>A physical, genetic and functional sequence assembly of the barley genome.</title>
        <authorList>
            <consortium name="The International Barley Genome Sequencing Consortium"/>
            <person name="Mayer K.F."/>
            <person name="Waugh R."/>
            <person name="Brown J.W."/>
            <person name="Schulman A."/>
            <person name="Langridge P."/>
            <person name="Platzer M."/>
            <person name="Fincher G.B."/>
            <person name="Muehlbauer G.J."/>
            <person name="Sato K."/>
            <person name="Close T.J."/>
            <person name="Wise R.P."/>
            <person name="Stein N."/>
        </authorList>
    </citation>
    <scope>NUCLEOTIDE SEQUENCE [LARGE SCALE GENOMIC DNA]</scope>
    <source>
        <strain evidence="3">cv. Morex</strain>
    </source>
</reference>
<evidence type="ECO:0000313" key="2">
    <source>
        <dbReference type="EnsemblPlants" id="HORVU.MOREX.r3.7HG0642370.1.CDS1"/>
    </source>
</evidence>
<sequence length="102" mass="11271">MLQIRRSALEFQDFFSKQEKKKAVEAGTWEQPCTDMIKINIDGSFFKAIGHGGWGVVARDADGDVCFSAAAKLNHAQDALQTEAEACLKALAFAQEYGMQRI</sequence>
<organism evidence="2 3">
    <name type="scientific">Hordeum vulgare subsp. vulgare</name>
    <name type="common">Domesticated barley</name>
    <dbReference type="NCBI Taxonomy" id="112509"/>
    <lineage>
        <taxon>Eukaryota</taxon>
        <taxon>Viridiplantae</taxon>
        <taxon>Streptophyta</taxon>
        <taxon>Embryophyta</taxon>
        <taxon>Tracheophyta</taxon>
        <taxon>Spermatophyta</taxon>
        <taxon>Magnoliopsida</taxon>
        <taxon>Liliopsida</taxon>
        <taxon>Poales</taxon>
        <taxon>Poaceae</taxon>
        <taxon>BOP clade</taxon>
        <taxon>Pooideae</taxon>
        <taxon>Triticodae</taxon>
        <taxon>Triticeae</taxon>
        <taxon>Hordeinae</taxon>
        <taxon>Hordeum</taxon>
    </lineage>
</organism>
<dbReference type="Gramene" id="HORVU.MOREX.r2.7HG0533720.1">
    <property type="protein sequence ID" value="HORVU.MOREX.r2.7HG0533720.1.CDS.1"/>
    <property type="gene ID" value="HORVU.MOREX.r2.7HG0533720"/>
</dbReference>
<dbReference type="Proteomes" id="UP000011116">
    <property type="component" value="Chromosome 7H"/>
</dbReference>
<dbReference type="EnsemblPlants" id="HORVU.MOREX.r3.7HG0642370.1">
    <property type="protein sequence ID" value="HORVU.MOREX.r3.7HG0642370.1.CDS1"/>
    <property type="gene ID" value="HORVU.MOREX.r3.7HG0642370"/>
</dbReference>